<sequence length="42" mass="4748">MLSAGRSSFLYFPLSSQTFLEKLCTGTLKASSKPTFFNKRQE</sequence>
<reference evidence="1 2" key="1">
    <citation type="submission" date="2013-05" db="EMBL/GenBank/DDBJ databases">
        <authorList>
            <person name="Harkins D.M."/>
            <person name="Durkin A.S."/>
            <person name="Brinkac L.M."/>
            <person name="Haft D.H."/>
            <person name="Selengut J.D."/>
            <person name="Sanka R."/>
            <person name="DePew J."/>
            <person name="Purushe J."/>
            <person name="Hartskeerl R.A."/>
            <person name="Ahmed A."/>
            <person name="van der Linden H."/>
            <person name="Goris M.G.A."/>
            <person name="Vinetz J.M."/>
            <person name="Sutton G.G."/>
            <person name="Nierman W.C."/>
            <person name="Fouts D.E."/>
        </authorList>
    </citation>
    <scope>NUCLEOTIDE SEQUENCE [LARGE SCALE GENOMIC DNA]</scope>
    <source>
        <strain evidence="1 2">10</strain>
    </source>
</reference>
<protein>
    <submittedName>
        <fullName evidence="1">Uncharacterized protein</fullName>
    </submittedName>
</protein>
<dbReference type="AlphaFoldDB" id="V6HX41"/>
<dbReference type="EMBL" id="AHMM02000015">
    <property type="protein sequence ID" value="EQA37564.1"/>
    <property type="molecule type" value="Genomic_DNA"/>
</dbReference>
<gene>
    <name evidence="1" type="ORF">LEP1GSC047_3803</name>
</gene>
<evidence type="ECO:0000313" key="1">
    <source>
        <dbReference type="EMBL" id="EQA37564.1"/>
    </source>
</evidence>
<dbReference type="Proteomes" id="UP000018719">
    <property type="component" value="Unassembled WGS sequence"/>
</dbReference>
<evidence type="ECO:0000313" key="2">
    <source>
        <dbReference type="Proteomes" id="UP000018719"/>
    </source>
</evidence>
<organism evidence="1 2">
    <name type="scientific">Leptospira inadai serovar Lyme str. 10</name>
    <dbReference type="NCBI Taxonomy" id="1049790"/>
    <lineage>
        <taxon>Bacteria</taxon>
        <taxon>Pseudomonadati</taxon>
        <taxon>Spirochaetota</taxon>
        <taxon>Spirochaetia</taxon>
        <taxon>Leptospirales</taxon>
        <taxon>Leptospiraceae</taxon>
        <taxon>Leptospira</taxon>
    </lineage>
</organism>
<accession>V6HX41</accession>
<dbReference type="STRING" id="1049790.LEP1GSC047_3803"/>
<comment type="caution">
    <text evidence="1">The sequence shown here is derived from an EMBL/GenBank/DDBJ whole genome shotgun (WGS) entry which is preliminary data.</text>
</comment>
<proteinExistence type="predicted"/>
<name>V6HX41_9LEPT</name>